<evidence type="ECO:0000259" key="1">
    <source>
        <dbReference type="PROSITE" id="PS50011"/>
    </source>
</evidence>
<dbReference type="GO" id="GO:0005524">
    <property type="term" value="F:ATP binding"/>
    <property type="evidence" value="ECO:0007669"/>
    <property type="project" value="InterPro"/>
</dbReference>
<dbReference type="Gene3D" id="1.10.510.10">
    <property type="entry name" value="Transferase(Phosphotransferase) domain 1"/>
    <property type="match status" value="1"/>
</dbReference>
<reference evidence="2" key="2">
    <citation type="submission" date="2021-04" db="EMBL/GenBank/DDBJ databases">
        <authorList>
            <person name="Liu J."/>
        </authorList>
    </citation>
    <scope>NUCLEOTIDE SEQUENCE</scope>
    <source>
        <strain evidence="2">BAD-6</strain>
    </source>
</reference>
<organism evidence="2 3">
    <name type="scientific">Sinanaerobacter chloroacetimidivorans</name>
    <dbReference type="NCBI Taxonomy" id="2818044"/>
    <lineage>
        <taxon>Bacteria</taxon>
        <taxon>Bacillati</taxon>
        <taxon>Bacillota</taxon>
        <taxon>Clostridia</taxon>
        <taxon>Peptostreptococcales</taxon>
        <taxon>Anaerovoracaceae</taxon>
        <taxon>Sinanaerobacter</taxon>
    </lineage>
</organism>
<dbReference type="PROSITE" id="PS50011">
    <property type="entry name" value="PROTEIN_KINASE_DOM"/>
    <property type="match status" value="1"/>
</dbReference>
<evidence type="ECO:0000313" key="3">
    <source>
        <dbReference type="Proteomes" id="UP000675664"/>
    </source>
</evidence>
<dbReference type="GO" id="GO:0004672">
    <property type="term" value="F:protein kinase activity"/>
    <property type="evidence" value="ECO:0007669"/>
    <property type="project" value="InterPro"/>
</dbReference>
<reference evidence="2" key="1">
    <citation type="submission" date="2021-04" db="EMBL/GenBank/DDBJ databases">
        <title>Sinoanaerobacter chloroacetimidivorans sp. nov., an obligate anaerobic bacterium isolated from anaerobic sludge.</title>
        <authorList>
            <person name="Bao Y."/>
        </authorList>
    </citation>
    <scope>NUCLEOTIDE SEQUENCE</scope>
    <source>
        <strain evidence="2">BAD-6</strain>
    </source>
</reference>
<dbReference type="AlphaFoldDB" id="A0A8J7W1Q1"/>
<dbReference type="Proteomes" id="UP000675664">
    <property type="component" value="Unassembled WGS sequence"/>
</dbReference>
<name>A0A8J7W1Q1_9FIRM</name>
<dbReference type="Pfam" id="PF00069">
    <property type="entry name" value="Pkinase"/>
    <property type="match status" value="1"/>
</dbReference>
<accession>A0A8J7W1Q1</accession>
<dbReference type="SMART" id="SM00220">
    <property type="entry name" value="S_TKc"/>
    <property type="match status" value="1"/>
</dbReference>
<dbReference type="RefSeq" id="WP_227019379.1">
    <property type="nucleotide sequence ID" value="NZ_JAGSND010000011.1"/>
</dbReference>
<sequence>MTMRELLLDYKDKILENISSTFESCTDFQEIRINISAVFKCNYLGETCIFKYLLASSENLDESYSDYLSIHSESMLKLSSCLSFPKILEYKYIEIDGYTFLAVIEEYFPFDFTSGILEIYNQKKQNIIETCKWFLIELLGLYIKGHDFGFVSHRDLSFDNLMFNKNYELKMIDLGSAKSAYAETTVFHIMAPTKLFYSAPEYEQIHKTNKTNDDLVRAEIYTIGLLTLSLLNALHVRAFQENERQKCGIIIWLKENERLQLPEERLSEKNKIDYIYYVLINIFGGDETNKLFRLLRAMVDKSVSSRLQNYKFIVDYLGRD</sequence>
<dbReference type="InterPro" id="IPR000719">
    <property type="entry name" value="Prot_kinase_dom"/>
</dbReference>
<keyword evidence="3" id="KW-1185">Reference proteome</keyword>
<evidence type="ECO:0000313" key="2">
    <source>
        <dbReference type="EMBL" id="MBR0599247.1"/>
    </source>
</evidence>
<feature type="domain" description="Protein kinase" evidence="1">
    <location>
        <begin position="1"/>
        <end position="317"/>
    </location>
</feature>
<protein>
    <recommendedName>
        <fullName evidence="1">Protein kinase domain-containing protein</fullName>
    </recommendedName>
</protein>
<comment type="caution">
    <text evidence="2">The sequence shown here is derived from an EMBL/GenBank/DDBJ whole genome shotgun (WGS) entry which is preliminary data.</text>
</comment>
<dbReference type="EMBL" id="JAGSND010000011">
    <property type="protein sequence ID" value="MBR0599247.1"/>
    <property type="molecule type" value="Genomic_DNA"/>
</dbReference>
<proteinExistence type="predicted"/>
<dbReference type="InterPro" id="IPR011009">
    <property type="entry name" value="Kinase-like_dom_sf"/>
</dbReference>
<dbReference type="SUPFAM" id="SSF56112">
    <property type="entry name" value="Protein kinase-like (PK-like)"/>
    <property type="match status" value="1"/>
</dbReference>
<gene>
    <name evidence="2" type="ORF">KCX82_15265</name>
</gene>